<reference evidence="2" key="1">
    <citation type="submission" date="2016-10" db="EMBL/GenBank/DDBJ databases">
        <authorList>
            <person name="Varghese N."/>
            <person name="Submissions S."/>
        </authorList>
    </citation>
    <scope>NUCLEOTIDE SEQUENCE [LARGE SCALE GENOMIC DNA]</scope>
    <source>
        <strain evidence="2">OR362-8,ATCC BAA-1266,JCM 13504</strain>
    </source>
</reference>
<name>A0A1I5ZJE4_HYMAR</name>
<proteinExistence type="predicted"/>
<keyword evidence="2" id="KW-1185">Reference proteome</keyword>
<dbReference type="Proteomes" id="UP000199029">
    <property type="component" value="Unassembled WGS sequence"/>
</dbReference>
<organism evidence="1 2">
    <name type="scientific">Hymenobacter arizonensis</name>
    <name type="common">Siccationidurans arizonensis</name>
    <dbReference type="NCBI Taxonomy" id="1227077"/>
    <lineage>
        <taxon>Bacteria</taxon>
        <taxon>Pseudomonadati</taxon>
        <taxon>Bacteroidota</taxon>
        <taxon>Cytophagia</taxon>
        <taxon>Cytophagales</taxon>
        <taxon>Hymenobacteraceae</taxon>
        <taxon>Hymenobacter</taxon>
    </lineage>
</organism>
<accession>A0A1I5ZJE4</accession>
<protein>
    <submittedName>
        <fullName evidence="1">Uncharacterized protein</fullName>
    </submittedName>
</protein>
<evidence type="ECO:0000313" key="2">
    <source>
        <dbReference type="Proteomes" id="UP000199029"/>
    </source>
</evidence>
<evidence type="ECO:0000313" key="1">
    <source>
        <dbReference type="EMBL" id="SFQ56592.1"/>
    </source>
</evidence>
<sequence>MLTKEASYHGCLRQKQYLPERRERDKMLRKLSMTYTI</sequence>
<dbReference type="EMBL" id="FOXS01000004">
    <property type="protein sequence ID" value="SFQ56592.1"/>
    <property type="molecule type" value="Genomic_DNA"/>
</dbReference>
<dbReference type="AlphaFoldDB" id="A0A1I5ZJE4"/>
<gene>
    <name evidence="1" type="ORF">SAMN04515668_2965</name>
</gene>